<dbReference type="Pfam" id="PF05699">
    <property type="entry name" value="Dimer_Tnp_hAT"/>
    <property type="match status" value="1"/>
</dbReference>
<feature type="domain" description="HAT C-terminal dimerisation" evidence="1">
    <location>
        <begin position="108"/>
        <end position="188"/>
    </location>
</feature>
<name>A0ABR0DWI4_9LAMI</name>
<reference evidence="2 3" key="1">
    <citation type="journal article" date="2023" name="bioRxiv">
        <title>Genome report: Whole genome sequence and annotation of Penstemon davidsonii.</title>
        <authorList>
            <person name="Ostevik K.L."/>
            <person name="Alabady M."/>
            <person name="Zhang M."/>
            <person name="Rausher M.D."/>
        </authorList>
    </citation>
    <scope>NUCLEOTIDE SEQUENCE [LARGE SCALE GENOMIC DNA]</scope>
    <source>
        <strain evidence="2">DNT005</strain>
        <tissue evidence="2">Whole leaf</tissue>
    </source>
</reference>
<comment type="caution">
    <text evidence="2">The sequence shown here is derived from an EMBL/GenBank/DDBJ whole genome shotgun (WGS) entry which is preliminary data.</text>
</comment>
<accession>A0ABR0DWI4</accession>
<sequence>MDEANMWNSTFELLETALPLREASFRLKLMDNHYHHNPSNLEWDTTKIVMEYLQAFYDATCHFSGSSSSSNVVGTLSNSIGEKQTKLSAIDRWFDQSCIPLVVEKSKLDTYLDEEGYPRSRGVGTFNILDWWKLYSPRLPILERIGRDILVVPATTVASEASISVGGRVLDESRACLLPNVVEALLVIAGLIG</sequence>
<dbReference type="EMBL" id="JAYDYQ010000012">
    <property type="protein sequence ID" value="KAK4493576.1"/>
    <property type="molecule type" value="Genomic_DNA"/>
</dbReference>
<evidence type="ECO:0000259" key="1">
    <source>
        <dbReference type="Pfam" id="PF05699"/>
    </source>
</evidence>
<dbReference type="Proteomes" id="UP001291926">
    <property type="component" value="Unassembled WGS sequence"/>
</dbReference>
<dbReference type="SUPFAM" id="SSF53098">
    <property type="entry name" value="Ribonuclease H-like"/>
    <property type="match status" value="1"/>
</dbReference>
<gene>
    <name evidence="2" type="ORF">RD792_005499</name>
</gene>
<dbReference type="PANTHER" id="PTHR23272">
    <property type="entry name" value="BED FINGER-RELATED"/>
    <property type="match status" value="1"/>
</dbReference>
<protein>
    <recommendedName>
        <fullName evidence="1">HAT C-terminal dimerisation domain-containing protein</fullName>
    </recommendedName>
</protein>
<evidence type="ECO:0000313" key="3">
    <source>
        <dbReference type="Proteomes" id="UP001291926"/>
    </source>
</evidence>
<proteinExistence type="predicted"/>
<organism evidence="2 3">
    <name type="scientific">Penstemon davidsonii</name>
    <dbReference type="NCBI Taxonomy" id="160366"/>
    <lineage>
        <taxon>Eukaryota</taxon>
        <taxon>Viridiplantae</taxon>
        <taxon>Streptophyta</taxon>
        <taxon>Embryophyta</taxon>
        <taxon>Tracheophyta</taxon>
        <taxon>Spermatophyta</taxon>
        <taxon>Magnoliopsida</taxon>
        <taxon>eudicotyledons</taxon>
        <taxon>Gunneridae</taxon>
        <taxon>Pentapetalae</taxon>
        <taxon>asterids</taxon>
        <taxon>lamiids</taxon>
        <taxon>Lamiales</taxon>
        <taxon>Plantaginaceae</taxon>
        <taxon>Cheloneae</taxon>
        <taxon>Penstemon</taxon>
    </lineage>
</organism>
<dbReference type="InterPro" id="IPR008906">
    <property type="entry name" value="HATC_C_dom"/>
</dbReference>
<keyword evidence="3" id="KW-1185">Reference proteome</keyword>
<dbReference type="InterPro" id="IPR012337">
    <property type="entry name" value="RNaseH-like_sf"/>
</dbReference>
<evidence type="ECO:0000313" key="2">
    <source>
        <dbReference type="EMBL" id="KAK4493576.1"/>
    </source>
</evidence>